<gene>
    <name evidence="1" type="ORF">B5F14_01570</name>
</gene>
<dbReference type="Proteomes" id="UP000195447">
    <property type="component" value="Unassembled WGS sequence"/>
</dbReference>
<protein>
    <submittedName>
        <fullName evidence="1">Uncharacterized protein</fullName>
    </submittedName>
</protein>
<comment type="caution">
    <text evidence="1">The sequence shown here is derived from an EMBL/GenBank/DDBJ whole genome shotgun (WGS) entry which is preliminary data.</text>
</comment>
<dbReference type="RefSeq" id="WP_087158112.1">
    <property type="nucleotide sequence ID" value="NZ_NFKM01000002.1"/>
</dbReference>
<keyword evidence="2" id="KW-1185">Reference proteome</keyword>
<name>A0A1Y4M0H7_9FIRM</name>
<accession>A0A1Y4M0H7</accession>
<dbReference type="EMBL" id="NFKM01000002">
    <property type="protein sequence ID" value="OUP61670.1"/>
    <property type="molecule type" value="Genomic_DNA"/>
</dbReference>
<organism evidence="1 2">
    <name type="scientific">Faecalitalea cylindroides</name>
    <dbReference type="NCBI Taxonomy" id="39483"/>
    <lineage>
        <taxon>Bacteria</taxon>
        <taxon>Bacillati</taxon>
        <taxon>Bacillota</taxon>
        <taxon>Erysipelotrichia</taxon>
        <taxon>Erysipelotrichales</taxon>
        <taxon>Erysipelotrichaceae</taxon>
        <taxon>Faecalitalea</taxon>
    </lineage>
</organism>
<proteinExistence type="predicted"/>
<reference evidence="2" key="1">
    <citation type="submission" date="2017-04" db="EMBL/GenBank/DDBJ databases">
        <title>Function of individual gut microbiota members based on whole genome sequencing of pure cultures obtained from chicken caecum.</title>
        <authorList>
            <person name="Medvecky M."/>
            <person name="Cejkova D."/>
            <person name="Polansky O."/>
            <person name="Karasova D."/>
            <person name="Kubasova T."/>
            <person name="Cizek A."/>
            <person name="Rychlik I."/>
        </authorList>
    </citation>
    <scope>NUCLEOTIDE SEQUENCE [LARGE SCALE GENOMIC DNA]</scope>
    <source>
        <strain evidence="2">An178</strain>
    </source>
</reference>
<evidence type="ECO:0000313" key="1">
    <source>
        <dbReference type="EMBL" id="OUP61670.1"/>
    </source>
</evidence>
<evidence type="ECO:0000313" key="2">
    <source>
        <dbReference type="Proteomes" id="UP000195447"/>
    </source>
</evidence>
<sequence length="159" mass="18476">MQNKHSSDSIAEDLIRAFTQVGNTELHTKTLLEKRVSEIENGMIEDEQISDQMEIINELKEDLEAQAQTRRELMLYLYRLYGEKGNKEYWCVIKHLSYAMYTTFEAYQASNTDEELFSLYLQINKMFIKALSQFLGVTITECSACFGDILKAEMKGDEQ</sequence>
<dbReference type="AlphaFoldDB" id="A0A1Y4M0H7"/>